<evidence type="ECO:0000256" key="1">
    <source>
        <dbReference type="SAM" id="MobiDB-lite"/>
    </source>
</evidence>
<sequence>MTNELPVLRLGLAGFSREEQEHLFALVPSVAVGDVNWDFCDIERADAWLVNGSRVQELDDGRIRIGSGIASGHAIKINLAELDRPIAFTKPAKLAAPHFTFDMGSRPSLAAVLHKFEVWLAPLIAQFCLASSIVEHQSALRSGVFDLRARGVTLAVVSMHGETGVLPSLGPADLDAAVWTRQTPDLVIPDNFSRATMSQLMWQYASRTKRDMLPAHYTTGALFFRRPPRVQQRQLDDSHLYLLRELSAAPATFEALQRRSGMGERQLSHHLAALYFVGSITSNPKRAARPPTRTTGPDVEMRSGPASNLPSGLDSVPPDMARRNGADPDFTAPAPIGLY</sequence>
<protein>
    <submittedName>
        <fullName evidence="2">Uncharacterized protein</fullName>
    </submittedName>
</protein>
<dbReference type="OrthoDB" id="8893470at2"/>
<dbReference type="AlphaFoldDB" id="A0A844B312"/>
<organism evidence="2 3">
    <name type="scientific">Caenimonas koreensis DSM 17982</name>
    <dbReference type="NCBI Taxonomy" id="1121255"/>
    <lineage>
        <taxon>Bacteria</taxon>
        <taxon>Pseudomonadati</taxon>
        <taxon>Pseudomonadota</taxon>
        <taxon>Betaproteobacteria</taxon>
        <taxon>Burkholderiales</taxon>
        <taxon>Comamonadaceae</taxon>
        <taxon>Caenimonas</taxon>
    </lineage>
</organism>
<feature type="region of interest" description="Disordered" evidence="1">
    <location>
        <begin position="283"/>
        <end position="339"/>
    </location>
</feature>
<dbReference type="RefSeq" id="WP_153584939.1">
    <property type="nucleotide sequence ID" value="NZ_WJBU01000009.1"/>
</dbReference>
<evidence type="ECO:0000313" key="2">
    <source>
        <dbReference type="EMBL" id="MRD47613.1"/>
    </source>
</evidence>
<name>A0A844B312_9BURK</name>
<reference evidence="2 3" key="1">
    <citation type="submission" date="2019-11" db="EMBL/GenBank/DDBJ databases">
        <title>Caenimonas koreensis gen. nov., sp. nov., isolated from activated sludge.</title>
        <authorList>
            <person name="Seung H.R."/>
        </authorList>
    </citation>
    <scope>NUCLEOTIDE SEQUENCE [LARGE SCALE GENOMIC DNA]</scope>
    <source>
        <strain evidence="2 3">EMB320</strain>
    </source>
</reference>
<comment type="caution">
    <text evidence="2">The sequence shown here is derived from an EMBL/GenBank/DDBJ whole genome shotgun (WGS) entry which is preliminary data.</text>
</comment>
<dbReference type="Proteomes" id="UP000487350">
    <property type="component" value="Unassembled WGS sequence"/>
</dbReference>
<keyword evidence="3" id="KW-1185">Reference proteome</keyword>
<accession>A0A844B312</accession>
<evidence type="ECO:0000313" key="3">
    <source>
        <dbReference type="Proteomes" id="UP000487350"/>
    </source>
</evidence>
<dbReference type="EMBL" id="WJBU01000009">
    <property type="protein sequence ID" value="MRD47613.1"/>
    <property type="molecule type" value="Genomic_DNA"/>
</dbReference>
<gene>
    <name evidence="2" type="ORF">GHT07_10015</name>
</gene>
<proteinExistence type="predicted"/>